<reference evidence="3" key="1">
    <citation type="submission" date="2020-05" db="EMBL/GenBank/DDBJ databases">
        <authorList>
            <person name="Chiriac C."/>
            <person name="Salcher M."/>
            <person name="Ghai R."/>
            <person name="Kavagutti S V."/>
        </authorList>
    </citation>
    <scope>NUCLEOTIDE SEQUENCE</scope>
</reference>
<evidence type="ECO:0000256" key="1">
    <source>
        <dbReference type="ARBA" id="ARBA00004328"/>
    </source>
</evidence>
<evidence type="ECO:0000256" key="2">
    <source>
        <dbReference type="ARBA" id="ARBA00022844"/>
    </source>
</evidence>
<dbReference type="GO" id="GO:0044423">
    <property type="term" value="C:virion component"/>
    <property type="evidence" value="ECO:0007669"/>
    <property type="project" value="UniProtKB-KW"/>
</dbReference>
<keyword evidence="2" id="KW-0946">Virion</keyword>
<comment type="subcellular location">
    <subcellularLocation>
        <location evidence="1">Virion</location>
    </subcellularLocation>
</comment>
<proteinExistence type="predicted"/>
<dbReference type="InterPro" id="IPR036730">
    <property type="entry name" value="P22_tailspike_N_sf"/>
</dbReference>
<accession>A0A6J5S4L4</accession>
<sequence>MSAISIQVPFPVFQGRDGQPLDNGYVWIGVPNLSPQTNPVNVYFDEALTILAPQPLRTINGYISRSGSPAQVYVDGVNFSILVQDSKGSMVYNFPEGTGISPDASGVNFFPPGGGGVTNLQARGENVIYVTDYANLAVMTAARSPGDPASHLLLNFLNWTPAIQAALDEADSRGGGVVVLDKNTVPYYVQDPVYVKSNTTFICEDWMVLADYNFIGGTLGALGDNILVINVKIDNSNIFAGGSGYNGIGAQGKNIKFYGGHIKNCARGFDPSPLSPNDGGKGVQLESSDMESIVIDGITFSNCFMAMSTIRGFENPENIYGIVYNNITADNCDIFFFVRQTNGYDQTGLEHSIQLNNFYAVNCGAFEGVFQFSRASNVKISNGTIVNDPGTAATSLIRGHHANTTFDNVAFYGDAPAVIFVDPGTYNPDNSYANANNRYNIDVWGTVQWLALSTNGTSFNTLDGCTGRVSFRNDPTVDWFSSDMRNGASVFEVSRNTGPFGLSKFATLSTSVNYTGSPWPGNFNELDLGNTHFLTGIGFVGGDSARDDILDNYEQGTFTPTVTATSGSGTFTSSGSYIRVGDMVTAKGLVTFTSLGTLSGRLIFDGFPFPAKTGDGTWDGSTSLRFVNLTNISGISSKINTGSPTGVEITLTDSVGGGGSNLQASNCTASTVVTFTITYRA</sequence>
<dbReference type="GO" id="GO:0051701">
    <property type="term" value="P:biological process involved in interaction with host"/>
    <property type="evidence" value="ECO:0007669"/>
    <property type="project" value="UniProtKB-ARBA"/>
</dbReference>
<evidence type="ECO:0000313" key="3">
    <source>
        <dbReference type="EMBL" id="CAB4202405.1"/>
    </source>
</evidence>
<dbReference type="Gene3D" id="2.160.20.10">
    <property type="entry name" value="Single-stranded right-handed beta-helix, Pectin lyase-like"/>
    <property type="match status" value="1"/>
</dbReference>
<name>A0A6J5S4L4_9CAUD</name>
<dbReference type="InterPro" id="IPR011050">
    <property type="entry name" value="Pectin_lyase_fold/virulence"/>
</dbReference>
<dbReference type="Gene3D" id="2.170.14.10">
    <property type="entry name" value="Phage P22 tailspike-like, N-terminal domain"/>
    <property type="match status" value="1"/>
</dbReference>
<gene>
    <name evidence="3" type="ORF">UFOVP1374_19</name>
</gene>
<protein>
    <submittedName>
        <fullName evidence="3">Uncharacterized protein</fullName>
    </submittedName>
</protein>
<dbReference type="SUPFAM" id="SSF51327">
    <property type="entry name" value="Head-binding domain of phage P22 tailspike protein"/>
    <property type="match status" value="1"/>
</dbReference>
<organism evidence="3">
    <name type="scientific">uncultured Caudovirales phage</name>
    <dbReference type="NCBI Taxonomy" id="2100421"/>
    <lineage>
        <taxon>Viruses</taxon>
        <taxon>Duplodnaviria</taxon>
        <taxon>Heunggongvirae</taxon>
        <taxon>Uroviricota</taxon>
        <taxon>Caudoviricetes</taxon>
        <taxon>Peduoviridae</taxon>
        <taxon>Maltschvirus</taxon>
        <taxon>Maltschvirus maltsch</taxon>
    </lineage>
</organism>
<dbReference type="SUPFAM" id="SSF51126">
    <property type="entry name" value="Pectin lyase-like"/>
    <property type="match status" value="1"/>
</dbReference>
<dbReference type="GO" id="GO:0019058">
    <property type="term" value="P:viral life cycle"/>
    <property type="evidence" value="ECO:0007669"/>
    <property type="project" value="UniProtKB-ARBA"/>
</dbReference>
<dbReference type="EMBL" id="LR797321">
    <property type="protein sequence ID" value="CAB4202405.1"/>
    <property type="molecule type" value="Genomic_DNA"/>
</dbReference>
<dbReference type="InterPro" id="IPR012334">
    <property type="entry name" value="Pectin_lyas_fold"/>
</dbReference>